<accession>A0A1C7NKX8</accession>
<dbReference type="AlphaFoldDB" id="A0A1C7NKX8"/>
<protein>
    <submittedName>
        <fullName evidence="1">Uncharacterized protein</fullName>
    </submittedName>
</protein>
<dbReference type="OrthoDB" id="2290155at2759"/>
<name>A0A1C7NKX8_9FUNG</name>
<organism evidence="1 2">
    <name type="scientific">Choanephora cucurbitarum</name>
    <dbReference type="NCBI Taxonomy" id="101091"/>
    <lineage>
        <taxon>Eukaryota</taxon>
        <taxon>Fungi</taxon>
        <taxon>Fungi incertae sedis</taxon>
        <taxon>Mucoromycota</taxon>
        <taxon>Mucoromycotina</taxon>
        <taxon>Mucoromycetes</taxon>
        <taxon>Mucorales</taxon>
        <taxon>Mucorineae</taxon>
        <taxon>Choanephoraceae</taxon>
        <taxon>Choanephoroideae</taxon>
        <taxon>Choanephora</taxon>
    </lineage>
</organism>
<dbReference type="Proteomes" id="UP000093000">
    <property type="component" value="Unassembled WGS sequence"/>
</dbReference>
<dbReference type="InParanoid" id="A0A1C7NKX8"/>
<dbReference type="EMBL" id="LUGH01000078">
    <property type="protein sequence ID" value="OBZ89781.1"/>
    <property type="molecule type" value="Genomic_DNA"/>
</dbReference>
<evidence type="ECO:0000313" key="1">
    <source>
        <dbReference type="EMBL" id="OBZ89781.1"/>
    </source>
</evidence>
<keyword evidence="2" id="KW-1185">Reference proteome</keyword>
<proteinExistence type="predicted"/>
<sequence>MDQPILSSNIKYNTIEALFKSLDDDILILEQPVNTLVSKITEGPLDIWLDEQSSSNFQLADTDTGEKADYIPSEAPSSTELDDIIYISDDEPSSIIFIDSDSEDEVCYLCHVECTSSKAYREKERNLKSKCWLRGKVYCLGCARLLEFPSTDMERREMLSYLITGKIPRHDQPPNLSSNQVLRRLQHRYEIMKARWQFKTSSKSRSFPLAFNDLLQIYHQERQTCQMSGLRCYIHDARYKRVPYWALTLDHITPVSHRWHDRNLWAVGNLQTMSSVLNSVKSDATDNELAGWYKRFLDAHLVVID</sequence>
<comment type="caution">
    <text evidence="1">The sequence shown here is derived from an EMBL/GenBank/DDBJ whole genome shotgun (WGS) entry which is preliminary data.</text>
</comment>
<gene>
    <name evidence="1" type="ORF">A0J61_02164</name>
</gene>
<evidence type="ECO:0000313" key="2">
    <source>
        <dbReference type="Proteomes" id="UP000093000"/>
    </source>
</evidence>
<reference evidence="1 2" key="1">
    <citation type="submission" date="2016-03" db="EMBL/GenBank/DDBJ databases">
        <title>Choanephora cucurbitarum.</title>
        <authorList>
            <person name="Min B."/>
            <person name="Park H."/>
            <person name="Park J.-H."/>
            <person name="Shin H.-D."/>
            <person name="Choi I.-G."/>
        </authorList>
    </citation>
    <scope>NUCLEOTIDE SEQUENCE [LARGE SCALE GENOMIC DNA]</scope>
    <source>
        <strain evidence="1 2">KUS-F28377</strain>
    </source>
</reference>